<evidence type="ECO:0000256" key="1">
    <source>
        <dbReference type="ARBA" id="ARBA00001974"/>
    </source>
</evidence>
<organism evidence="9 10">
    <name type="scientific">Moraxella pluranimalium</name>
    <dbReference type="NCBI Taxonomy" id="470453"/>
    <lineage>
        <taxon>Bacteria</taxon>
        <taxon>Pseudomonadati</taxon>
        <taxon>Pseudomonadota</taxon>
        <taxon>Gammaproteobacteria</taxon>
        <taxon>Moraxellales</taxon>
        <taxon>Moraxellaceae</taxon>
        <taxon>Moraxella</taxon>
    </lineage>
</organism>
<dbReference type="GO" id="GO:0004497">
    <property type="term" value="F:monooxygenase activity"/>
    <property type="evidence" value="ECO:0007669"/>
    <property type="project" value="UniProtKB-KW"/>
</dbReference>
<proteinExistence type="inferred from homology"/>
<dbReference type="NCBIfam" id="TIGR01988">
    <property type="entry name" value="Ubi-OHases"/>
    <property type="match status" value="1"/>
</dbReference>
<dbReference type="InterPro" id="IPR002938">
    <property type="entry name" value="FAD-bd"/>
</dbReference>
<gene>
    <name evidence="9" type="ORF">B0680_02925</name>
</gene>
<dbReference type="GO" id="GO:0071949">
    <property type="term" value="F:FAD binding"/>
    <property type="evidence" value="ECO:0007669"/>
    <property type="project" value="InterPro"/>
</dbReference>
<dbReference type="PRINTS" id="PR00420">
    <property type="entry name" value="RNGMNOXGNASE"/>
</dbReference>
<dbReference type="STRING" id="470453.B0680_02925"/>
<evidence type="ECO:0000259" key="8">
    <source>
        <dbReference type="Pfam" id="PF01494"/>
    </source>
</evidence>
<feature type="domain" description="FAD-binding" evidence="8">
    <location>
        <begin position="6"/>
        <end position="359"/>
    </location>
</feature>
<dbReference type="Gene3D" id="3.50.50.60">
    <property type="entry name" value="FAD/NAD(P)-binding domain"/>
    <property type="match status" value="2"/>
</dbReference>
<dbReference type="InterPro" id="IPR036188">
    <property type="entry name" value="FAD/NAD-bd_sf"/>
</dbReference>
<dbReference type="Pfam" id="PF01494">
    <property type="entry name" value="FAD_binding_3"/>
    <property type="match status" value="1"/>
</dbReference>
<accession>A0A1T0CS66</accession>
<dbReference type="InterPro" id="IPR018168">
    <property type="entry name" value="Ubi_Hdrlase_CS"/>
</dbReference>
<evidence type="ECO:0000256" key="5">
    <source>
        <dbReference type="ARBA" id="ARBA00022827"/>
    </source>
</evidence>
<evidence type="ECO:0000256" key="3">
    <source>
        <dbReference type="ARBA" id="ARBA00005349"/>
    </source>
</evidence>
<keyword evidence="6" id="KW-0560">Oxidoreductase</keyword>
<dbReference type="PANTHER" id="PTHR43876">
    <property type="entry name" value="UBIQUINONE BIOSYNTHESIS MONOOXYGENASE COQ6, MITOCHONDRIAL"/>
    <property type="match status" value="1"/>
</dbReference>
<evidence type="ECO:0000256" key="6">
    <source>
        <dbReference type="ARBA" id="ARBA00023002"/>
    </source>
</evidence>
<protein>
    <submittedName>
        <fullName evidence="9">2-octaprenyl-3-methyl-6-methoxy-1,4-benzoquinol hydroxylase</fullName>
    </submittedName>
</protein>
<dbReference type="EMBL" id="MUYU01000007">
    <property type="protein sequence ID" value="OOS25157.1"/>
    <property type="molecule type" value="Genomic_DNA"/>
</dbReference>
<reference evidence="9 10" key="1">
    <citation type="submission" date="2017-02" db="EMBL/GenBank/DDBJ databases">
        <title>Draft genome sequence of Moraxella pluranimalium CCUG 54913T type strain.</title>
        <authorList>
            <person name="Salva-Serra F."/>
            <person name="Engstrom-Jakobsson H."/>
            <person name="Thorell K."/>
            <person name="Jaen-Luchoro D."/>
            <person name="Gonzales-Siles L."/>
            <person name="Karlsson R."/>
            <person name="Yazdan S."/>
            <person name="Boulund F."/>
            <person name="Johnning A."/>
            <person name="Engstrand L."/>
            <person name="Kristiansson E."/>
            <person name="Moore E."/>
        </authorList>
    </citation>
    <scope>NUCLEOTIDE SEQUENCE [LARGE SCALE GENOMIC DNA]</scope>
    <source>
        <strain evidence="9 10">CCUG 54913</strain>
    </source>
</reference>
<dbReference type="GO" id="GO:0006744">
    <property type="term" value="P:ubiquinone biosynthetic process"/>
    <property type="evidence" value="ECO:0007669"/>
    <property type="project" value="UniProtKB-UniPathway"/>
</dbReference>
<keyword evidence="4" id="KW-0285">Flavoprotein</keyword>
<comment type="cofactor">
    <cofactor evidence="1">
        <name>FAD</name>
        <dbReference type="ChEBI" id="CHEBI:57692"/>
    </cofactor>
</comment>
<evidence type="ECO:0000313" key="9">
    <source>
        <dbReference type="EMBL" id="OOS25157.1"/>
    </source>
</evidence>
<dbReference type="AlphaFoldDB" id="A0A1T0CS66"/>
<comment type="similarity">
    <text evidence="3">Belongs to the UbiH/COQ6 family.</text>
</comment>
<dbReference type="PROSITE" id="PS01304">
    <property type="entry name" value="UBIH"/>
    <property type="match status" value="1"/>
</dbReference>
<dbReference type="InterPro" id="IPR051205">
    <property type="entry name" value="UbiH/COQ6_monooxygenase"/>
</dbReference>
<dbReference type="GO" id="GO:0016705">
    <property type="term" value="F:oxidoreductase activity, acting on paired donors, with incorporation or reduction of molecular oxygen"/>
    <property type="evidence" value="ECO:0007669"/>
    <property type="project" value="InterPro"/>
</dbReference>
<evidence type="ECO:0000313" key="10">
    <source>
        <dbReference type="Proteomes" id="UP000189800"/>
    </source>
</evidence>
<sequence length="414" mass="45772">MQTSYDMTIVGAGTVGMACAIALAQRGLRVLLLEHKPAPVQADFDRRLAHRDARVYALNRASIELFESIGVWQMLSRQADYTRMQVWARDGCGELNFGDGKMMLGSMVEPSVIDYALWCRGQMQDLADYLTVCYEARLCADGMAIDEIADGVVLRFHHGGQQRCVRTSLLLGADGRGSMVRQTVGIGIETLDYHQTAICCAIHTDKAHTQTARQVMLPTGTLALLPIADLHDDDNGRWQSVVWTLPQAVAQDYLADYRHEPDSLRLRLEQASGFELGRILAVESVASFALSAQVASRYHQGRIGLIGDAAHGVHPLAGQGLNLGLLDVIKLLECLDAHKNRYDNTLHPRLLHDYERAAKGHNALMMHSFSLINFAFASGIADLNGFSHLRSEVMNAIGKNRTIMQFFERRASGQ</sequence>
<evidence type="ECO:0000256" key="2">
    <source>
        <dbReference type="ARBA" id="ARBA00004749"/>
    </source>
</evidence>
<dbReference type="OrthoDB" id="9769565at2"/>
<keyword evidence="5" id="KW-0274">FAD</keyword>
<comment type="caution">
    <text evidence="9">The sequence shown here is derived from an EMBL/GenBank/DDBJ whole genome shotgun (WGS) entry which is preliminary data.</text>
</comment>
<comment type="pathway">
    <text evidence="2">Cofactor biosynthesis; ubiquinone biosynthesis.</text>
</comment>
<dbReference type="SUPFAM" id="SSF51905">
    <property type="entry name" value="FAD/NAD(P)-binding domain"/>
    <property type="match status" value="1"/>
</dbReference>
<dbReference type="UniPathway" id="UPA00232"/>
<keyword evidence="10" id="KW-1185">Reference proteome</keyword>
<evidence type="ECO:0000256" key="7">
    <source>
        <dbReference type="ARBA" id="ARBA00023033"/>
    </source>
</evidence>
<evidence type="ECO:0000256" key="4">
    <source>
        <dbReference type="ARBA" id="ARBA00022630"/>
    </source>
</evidence>
<keyword evidence="7" id="KW-0503">Monooxygenase</keyword>
<dbReference type="Proteomes" id="UP000189800">
    <property type="component" value="Unassembled WGS sequence"/>
</dbReference>
<dbReference type="InterPro" id="IPR010971">
    <property type="entry name" value="UbiH/COQ6"/>
</dbReference>
<name>A0A1T0CS66_9GAMM</name>
<dbReference type="PANTHER" id="PTHR43876:SF7">
    <property type="entry name" value="UBIQUINONE BIOSYNTHESIS MONOOXYGENASE COQ6, MITOCHONDRIAL"/>
    <property type="match status" value="1"/>
</dbReference>